<reference evidence="1" key="1">
    <citation type="journal article" date="2015" name="Nature">
        <title>Complex archaea that bridge the gap between prokaryotes and eukaryotes.</title>
        <authorList>
            <person name="Spang A."/>
            <person name="Saw J.H."/>
            <person name="Jorgensen S.L."/>
            <person name="Zaremba-Niedzwiedzka K."/>
            <person name="Martijn J."/>
            <person name="Lind A.E."/>
            <person name="van Eijk R."/>
            <person name="Schleper C."/>
            <person name="Guy L."/>
            <person name="Ettema T.J."/>
        </authorList>
    </citation>
    <scope>NUCLEOTIDE SEQUENCE</scope>
</reference>
<evidence type="ECO:0008006" key="2">
    <source>
        <dbReference type="Google" id="ProtNLM"/>
    </source>
</evidence>
<accession>A0A0F9EHG2</accession>
<dbReference type="PANTHER" id="PTHR36452:SF1">
    <property type="entry name" value="DUF2461 DOMAIN-CONTAINING PROTEIN"/>
    <property type="match status" value="1"/>
</dbReference>
<dbReference type="InterPro" id="IPR012808">
    <property type="entry name" value="CHP02453"/>
</dbReference>
<comment type="caution">
    <text evidence="1">The sequence shown here is derived from an EMBL/GenBank/DDBJ whole genome shotgun (WGS) entry which is preliminary data.</text>
</comment>
<dbReference type="NCBIfam" id="TIGR02453">
    <property type="entry name" value="TIGR02453 family protein"/>
    <property type="match status" value="1"/>
</dbReference>
<sequence>MIDKKTLGFLKKLSSNNSKEWMDENRSDYNFAKDDILNLTQALINSVSEFDLGIAKADLNPKKCITRLNRDLRFSKDKTPYKTDYYIVLNQNGKNSPSAFYYVHIEPNNCFVGGGVYNPQSTELKKIRSEINASFDEWNKIINNKDFQTIFPSGIHNSGTLVRSPKGFDDDNPAIEFLKMKGVYTQEPIADKEIQSNLIIKKIVDYFVKVKPLVDYLNVAIDE</sequence>
<proteinExistence type="predicted"/>
<dbReference type="PANTHER" id="PTHR36452">
    <property type="entry name" value="CHROMOSOME 12, WHOLE GENOME SHOTGUN SEQUENCE"/>
    <property type="match status" value="1"/>
</dbReference>
<dbReference type="EMBL" id="LAZR01034806">
    <property type="protein sequence ID" value="KKL43626.1"/>
    <property type="molecule type" value="Genomic_DNA"/>
</dbReference>
<evidence type="ECO:0000313" key="1">
    <source>
        <dbReference type="EMBL" id="KKL43626.1"/>
    </source>
</evidence>
<dbReference type="AlphaFoldDB" id="A0A0F9EHG2"/>
<gene>
    <name evidence="1" type="ORF">LCGC14_2366960</name>
</gene>
<organism evidence="1">
    <name type="scientific">marine sediment metagenome</name>
    <dbReference type="NCBI Taxonomy" id="412755"/>
    <lineage>
        <taxon>unclassified sequences</taxon>
        <taxon>metagenomes</taxon>
        <taxon>ecological metagenomes</taxon>
    </lineage>
</organism>
<dbReference type="PIRSF" id="PIRSF028451">
    <property type="entry name" value="UCP028451"/>
    <property type="match status" value="1"/>
</dbReference>
<dbReference type="InterPro" id="IPR015996">
    <property type="entry name" value="UCP028451"/>
</dbReference>
<name>A0A0F9EHG2_9ZZZZ</name>
<dbReference type="Pfam" id="PF09365">
    <property type="entry name" value="DUF2461"/>
    <property type="match status" value="1"/>
</dbReference>
<protein>
    <recommendedName>
        <fullName evidence="2">TIGR02453 family protein</fullName>
    </recommendedName>
</protein>